<evidence type="ECO:0000313" key="1">
    <source>
        <dbReference type="EMBL" id="KHN78435.1"/>
    </source>
</evidence>
<sequence>MQTFRPKKADILREASVRVLKLAEDRSRMKNKLKLWNIINQTGIIVEKSATRRCG</sequence>
<dbReference type="Proteomes" id="UP000031036">
    <property type="component" value="Unassembled WGS sequence"/>
</dbReference>
<evidence type="ECO:0000313" key="2">
    <source>
        <dbReference type="Proteomes" id="UP000031036"/>
    </source>
</evidence>
<dbReference type="AlphaFoldDB" id="A0A0B2VBR7"/>
<name>A0A0B2VBR7_TOXCA</name>
<accession>A0A0B2VBR7</accession>
<keyword evidence="2" id="KW-1185">Reference proteome</keyword>
<protein>
    <submittedName>
        <fullName evidence="1">Uncharacterized protein</fullName>
    </submittedName>
</protein>
<gene>
    <name evidence="1" type="ORF">Tcan_02864</name>
</gene>
<dbReference type="EMBL" id="JPKZ01002099">
    <property type="protein sequence ID" value="KHN78435.1"/>
    <property type="molecule type" value="Genomic_DNA"/>
</dbReference>
<comment type="caution">
    <text evidence="1">The sequence shown here is derived from an EMBL/GenBank/DDBJ whole genome shotgun (WGS) entry which is preliminary data.</text>
</comment>
<reference evidence="1 2" key="1">
    <citation type="submission" date="2014-11" db="EMBL/GenBank/DDBJ databases">
        <title>Genetic blueprint of the zoonotic pathogen Toxocara canis.</title>
        <authorList>
            <person name="Zhu X.-Q."/>
            <person name="Korhonen P.K."/>
            <person name="Cai H."/>
            <person name="Young N.D."/>
            <person name="Nejsum P."/>
            <person name="von Samson-Himmelstjerna G."/>
            <person name="Boag P.R."/>
            <person name="Tan P."/>
            <person name="Li Q."/>
            <person name="Min J."/>
            <person name="Yang Y."/>
            <person name="Wang X."/>
            <person name="Fang X."/>
            <person name="Hall R.S."/>
            <person name="Hofmann A."/>
            <person name="Sternberg P.W."/>
            <person name="Jex A.R."/>
            <person name="Gasser R.B."/>
        </authorList>
    </citation>
    <scope>NUCLEOTIDE SEQUENCE [LARGE SCALE GENOMIC DNA]</scope>
    <source>
        <strain evidence="1">PN_DK_2014</strain>
    </source>
</reference>
<proteinExistence type="predicted"/>
<organism evidence="1 2">
    <name type="scientific">Toxocara canis</name>
    <name type="common">Canine roundworm</name>
    <dbReference type="NCBI Taxonomy" id="6265"/>
    <lineage>
        <taxon>Eukaryota</taxon>
        <taxon>Metazoa</taxon>
        <taxon>Ecdysozoa</taxon>
        <taxon>Nematoda</taxon>
        <taxon>Chromadorea</taxon>
        <taxon>Rhabditida</taxon>
        <taxon>Spirurina</taxon>
        <taxon>Ascaridomorpha</taxon>
        <taxon>Ascaridoidea</taxon>
        <taxon>Toxocaridae</taxon>
        <taxon>Toxocara</taxon>
    </lineage>
</organism>